<dbReference type="InterPro" id="IPR041233">
    <property type="entry name" value="Melibiase_C"/>
</dbReference>
<dbReference type="EC" id="3.2.1.22" evidence="10"/>
<keyword evidence="6 11" id="KW-0732">Signal</keyword>
<dbReference type="Gene3D" id="3.20.20.70">
    <property type="entry name" value="Aldolase class I"/>
    <property type="match status" value="1"/>
</dbReference>
<feature type="domain" description="Alpha galactosidase C-terminal" evidence="12">
    <location>
        <begin position="361"/>
        <end position="433"/>
    </location>
</feature>
<keyword evidence="8" id="KW-0325">Glycoprotein</keyword>
<organism evidence="13 14">
    <name type="scientific">Rhizodiscina lignyota</name>
    <dbReference type="NCBI Taxonomy" id="1504668"/>
    <lineage>
        <taxon>Eukaryota</taxon>
        <taxon>Fungi</taxon>
        <taxon>Dikarya</taxon>
        <taxon>Ascomycota</taxon>
        <taxon>Pezizomycotina</taxon>
        <taxon>Dothideomycetes</taxon>
        <taxon>Pleosporomycetidae</taxon>
        <taxon>Aulographales</taxon>
        <taxon>Rhizodiscinaceae</taxon>
        <taxon>Rhizodiscina</taxon>
    </lineage>
</organism>
<comment type="catalytic activity">
    <reaction evidence="1 10">
        <text>Hydrolysis of terminal, non-reducing alpha-D-galactose residues in alpha-D-galactosides, including galactose oligosaccharides, galactomannans and galactolipids.</text>
        <dbReference type="EC" id="3.2.1.22"/>
    </reaction>
</comment>
<feature type="chain" id="PRO_5040286839" description="Alpha-galactosidase" evidence="11">
    <location>
        <begin position="21"/>
        <end position="449"/>
    </location>
</feature>
<comment type="similarity">
    <text evidence="4 10">Belongs to the glycosyl hydrolase 27 family.</text>
</comment>
<name>A0A9P4ISB8_9PEZI</name>
<dbReference type="OrthoDB" id="5795902at2759"/>
<evidence type="ECO:0000256" key="1">
    <source>
        <dbReference type="ARBA" id="ARBA00001255"/>
    </source>
</evidence>
<proteinExistence type="inferred from homology"/>
<comment type="caution">
    <text evidence="13">The sequence shown here is derived from an EMBL/GenBank/DDBJ whole genome shotgun (WGS) entry which is preliminary data.</text>
</comment>
<evidence type="ECO:0000256" key="10">
    <source>
        <dbReference type="RuleBase" id="RU361168"/>
    </source>
</evidence>
<dbReference type="PANTHER" id="PTHR11452:SF61">
    <property type="entry name" value="ALPHA-GALACTOSIDASE B-RELATED"/>
    <property type="match status" value="1"/>
</dbReference>
<dbReference type="PROSITE" id="PS00512">
    <property type="entry name" value="ALPHA_GALACTOSIDASE"/>
    <property type="match status" value="1"/>
</dbReference>
<gene>
    <name evidence="13" type="ORF">NA57DRAFT_29469</name>
</gene>
<dbReference type="InterPro" id="IPR000111">
    <property type="entry name" value="Glyco_hydro_27/36_CS"/>
</dbReference>
<dbReference type="PRINTS" id="PR00740">
    <property type="entry name" value="GLHYDRLASE27"/>
</dbReference>
<dbReference type="Gene3D" id="2.60.40.1180">
    <property type="entry name" value="Golgi alpha-mannosidase II"/>
    <property type="match status" value="1"/>
</dbReference>
<keyword evidence="7 10" id="KW-0378">Hydrolase</keyword>
<dbReference type="AlphaFoldDB" id="A0A9P4ISB8"/>
<dbReference type="InterPro" id="IPR013780">
    <property type="entry name" value="Glyco_hydro_b"/>
</dbReference>
<accession>A0A9P4ISB8</accession>
<evidence type="ECO:0000256" key="2">
    <source>
        <dbReference type="ARBA" id="ARBA00003969"/>
    </source>
</evidence>
<dbReference type="InterPro" id="IPR013785">
    <property type="entry name" value="Aldolase_TIM"/>
</dbReference>
<keyword evidence="10" id="KW-1015">Disulfide bond</keyword>
<dbReference type="PANTHER" id="PTHR11452">
    <property type="entry name" value="ALPHA-GALACTOSIDASE/ALPHA-N-ACETYLGALACTOSAMINIDASE"/>
    <property type="match status" value="1"/>
</dbReference>
<evidence type="ECO:0000259" key="12">
    <source>
        <dbReference type="Pfam" id="PF17801"/>
    </source>
</evidence>
<evidence type="ECO:0000256" key="6">
    <source>
        <dbReference type="ARBA" id="ARBA00022729"/>
    </source>
</evidence>
<comment type="subcellular location">
    <subcellularLocation>
        <location evidence="3">Secreted</location>
    </subcellularLocation>
</comment>
<evidence type="ECO:0000256" key="9">
    <source>
        <dbReference type="ARBA" id="ARBA00023295"/>
    </source>
</evidence>
<dbReference type="EMBL" id="ML978121">
    <property type="protein sequence ID" value="KAF2104468.1"/>
    <property type="molecule type" value="Genomic_DNA"/>
</dbReference>
<protein>
    <recommendedName>
        <fullName evidence="10">Alpha-galactosidase</fullName>
        <ecNumber evidence="10">3.2.1.22</ecNumber>
    </recommendedName>
    <alternativeName>
        <fullName evidence="10">Melibiase</fullName>
    </alternativeName>
</protein>
<dbReference type="InterPro" id="IPR002241">
    <property type="entry name" value="Glyco_hydro_27"/>
</dbReference>
<evidence type="ECO:0000256" key="4">
    <source>
        <dbReference type="ARBA" id="ARBA00009743"/>
    </source>
</evidence>
<dbReference type="SUPFAM" id="SSF51445">
    <property type="entry name" value="(Trans)glycosidases"/>
    <property type="match status" value="1"/>
</dbReference>
<evidence type="ECO:0000256" key="7">
    <source>
        <dbReference type="ARBA" id="ARBA00022801"/>
    </source>
</evidence>
<dbReference type="CDD" id="cd14792">
    <property type="entry name" value="GH27"/>
    <property type="match status" value="1"/>
</dbReference>
<dbReference type="GO" id="GO:0004557">
    <property type="term" value="F:alpha-galactosidase activity"/>
    <property type="evidence" value="ECO:0007669"/>
    <property type="project" value="UniProtKB-EC"/>
</dbReference>
<dbReference type="Pfam" id="PF16499">
    <property type="entry name" value="Melibiase_2"/>
    <property type="match status" value="2"/>
</dbReference>
<evidence type="ECO:0000313" key="13">
    <source>
        <dbReference type="EMBL" id="KAF2104468.1"/>
    </source>
</evidence>
<dbReference type="GO" id="GO:0005576">
    <property type="term" value="C:extracellular region"/>
    <property type="evidence" value="ECO:0007669"/>
    <property type="project" value="UniProtKB-SubCell"/>
</dbReference>
<comment type="function">
    <text evidence="2">Hydrolyzes a variety of simple alpha-D-galactoside as well as more complex molecules such as oligosaccharides and polysaccharides.</text>
</comment>
<evidence type="ECO:0000256" key="11">
    <source>
        <dbReference type="SAM" id="SignalP"/>
    </source>
</evidence>
<reference evidence="13" key="1">
    <citation type="journal article" date="2020" name="Stud. Mycol.">
        <title>101 Dothideomycetes genomes: a test case for predicting lifestyles and emergence of pathogens.</title>
        <authorList>
            <person name="Haridas S."/>
            <person name="Albert R."/>
            <person name="Binder M."/>
            <person name="Bloem J."/>
            <person name="Labutti K."/>
            <person name="Salamov A."/>
            <person name="Andreopoulos B."/>
            <person name="Baker S."/>
            <person name="Barry K."/>
            <person name="Bills G."/>
            <person name="Bluhm B."/>
            <person name="Cannon C."/>
            <person name="Castanera R."/>
            <person name="Culley D."/>
            <person name="Daum C."/>
            <person name="Ezra D."/>
            <person name="Gonzalez J."/>
            <person name="Henrissat B."/>
            <person name="Kuo A."/>
            <person name="Liang C."/>
            <person name="Lipzen A."/>
            <person name="Lutzoni F."/>
            <person name="Magnuson J."/>
            <person name="Mondo S."/>
            <person name="Nolan M."/>
            <person name="Ohm R."/>
            <person name="Pangilinan J."/>
            <person name="Park H.-J."/>
            <person name="Ramirez L."/>
            <person name="Alfaro M."/>
            <person name="Sun H."/>
            <person name="Tritt A."/>
            <person name="Yoshinaga Y."/>
            <person name="Zwiers L.-H."/>
            <person name="Turgeon B."/>
            <person name="Goodwin S."/>
            <person name="Spatafora J."/>
            <person name="Crous P."/>
            <person name="Grigoriev I."/>
        </authorList>
    </citation>
    <scope>NUCLEOTIDE SEQUENCE</scope>
    <source>
        <strain evidence="13">CBS 133067</strain>
    </source>
</reference>
<dbReference type="Pfam" id="PF17801">
    <property type="entry name" value="Melibiase_C"/>
    <property type="match status" value="1"/>
</dbReference>
<dbReference type="GO" id="GO:0005975">
    <property type="term" value="P:carbohydrate metabolic process"/>
    <property type="evidence" value="ECO:0007669"/>
    <property type="project" value="InterPro"/>
</dbReference>
<evidence type="ECO:0000256" key="5">
    <source>
        <dbReference type="ARBA" id="ARBA00022525"/>
    </source>
</evidence>
<sequence length="449" mass="49362">MTLLLSLLVPLVGLSRPSTALDTGSDIGRLPALGWNSWNAYHYDISQSKIITAAEKLVSLGLKDAGYEYVNIDDAWSVKDGRDPKTQRLVPDPDKFPDGINGTADKIHSMGLKLGIYSSAGTKTCAGYPASIGYETIDAQTWADWGVDYLKYDNCNVPKNWSDTCDFCVPNNDNGSGNYPNGTCTDDRDFCPSDYDFSKSNTAKRYAIMRDAIEAAGRPMLYSLCEWGNMNVQTWGNETAHSWRATGDIGPTWTRVKDILNMNSFFMNYVDFYGHSDADMLEVGNGQLSYAQCRTHFALWAAMKSPLLIGTPLDTISSDMLGILKNKYLLEFNQDPVVGGPATPYKWGTNPDWTWNSSYPAEFWAGSSSNGILVLMMNTYDETKTKIADWGEVPGLEAGASYEVVDAWTGKSLGCQEDGVNATVLAYDTAVLLVQDKCGGDEKSRLLLV</sequence>
<keyword evidence="14" id="KW-1185">Reference proteome</keyword>
<evidence type="ECO:0000313" key="14">
    <source>
        <dbReference type="Proteomes" id="UP000799772"/>
    </source>
</evidence>
<evidence type="ECO:0000256" key="8">
    <source>
        <dbReference type="ARBA" id="ARBA00023180"/>
    </source>
</evidence>
<dbReference type="SUPFAM" id="SSF51011">
    <property type="entry name" value="Glycosyl hydrolase domain"/>
    <property type="match status" value="1"/>
</dbReference>
<keyword evidence="5" id="KW-0964">Secreted</keyword>
<dbReference type="Proteomes" id="UP000799772">
    <property type="component" value="Unassembled WGS sequence"/>
</dbReference>
<keyword evidence="9 10" id="KW-0326">Glycosidase</keyword>
<evidence type="ECO:0000256" key="3">
    <source>
        <dbReference type="ARBA" id="ARBA00004613"/>
    </source>
</evidence>
<dbReference type="InterPro" id="IPR017853">
    <property type="entry name" value="GH"/>
</dbReference>
<feature type="signal peptide" evidence="11">
    <location>
        <begin position="1"/>
        <end position="20"/>
    </location>
</feature>